<feature type="signal peptide" evidence="1">
    <location>
        <begin position="1"/>
        <end position="39"/>
    </location>
</feature>
<name>A0A4Q1CKK6_9BACT</name>
<dbReference type="NCBIfam" id="TIGR04183">
    <property type="entry name" value="Por_Secre_tail"/>
    <property type="match status" value="1"/>
</dbReference>
<keyword evidence="4" id="KW-1185">Reference proteome</keyword>
<proteinExistence type="predicted"/>
<sequence>MKNNSFLIPASVKYFKLKPRYMKQLLTTVLSCFFVTVQAAQYNVTIVGTAYSPSTVTVNVGDQVIIEASGSHPLLQVSQASWDANEATQLSGGFSSTSNYTLTITAGMAGTTIYYGCSAHFSSGMKGQIVVNVVSGISENNVRDFNFTVYPNPVSADAWINIYLKKSERVSIQVYDLAGRIVHTFIDQQMKAGELTMSFSLTNLAKGNYIVQMRNGNERMQKQIVIR</sequence>
<evidence type="ECO:0000313" key="4">
    <source>
        <dbReference type="Proteomes" id="UP000290204"/>
    </source>
</evidence>
<evidence type="ECO:0000259" key="2">
    <source>
        <dbReference type="Pfam" id="PF18962"/>
    </source>
</evidence>
<evidence type="ECO:0000256" key="1">
    <source>
        <dbReference type="SAM" id="SignalP"/>
    </source>
</evidence>
<organism evidence="3 4">
    <name type="scientific">Lacibacter luteus</name>
    <dbReference type="NCBI Taxonomy" id="2508719"/>
    <lineage>
        <taxon>Bacteria</taxon>
        <taxon>Pseudomonadati</taxon>
        <taxon>Bacteroidota</taxon>
        <taxon>Chitinophagia</taxon>
        <taxon>Chitinophagales</taxon>
        <taxon>Chitinophagaceae</taxon>
        <taxon>Lacibacter</taxon>
    </lineage>
</organism>
<feature type="chain" id="PRO_5020736057" evidence="1">
    <location>
        <begin position="40"/>
        <end position="227"/>
    </location>
</feature>
<dbReference type="Pfam" id="PF18962">
    <property type="entry name" value="Por_Secre_tail"/>
    <property type="match status" value="1"/>
</dbReference>
<dbReference type="Gene3D" id="2.60.40.4070">
    <property type="match status" value="1"/>
</dbReference>
<evidence type="ECO:0000313" key="3">
    <source>
        <dbReference type="EMBL" id="RXK61487.1"/>
    </source>
</evidence>
<protein>
    <submittedName>
        <fullName evidence="3">T9SS type A sorting domain-containing protein</fullName>
    </submittedName>
</protein>
<comment type="caution">
    <text evidence="3">The sequence shown here is derived from an EMBL/GenBank/DDBJ whole genome shotgun (WGS) entry which is preliminary data.</text>
</comment>
<reference evidence="3 4" key="1">
    <citation type="submission" date="2019-01" db="EMBL/GenBank/DDBJ databases">
        <title>Lacibacter sp. strain TTM-7.</title>
        <authorList>
            <person name="Chen W.-M."/>
        </authorList>
    </citation>
    <scope>NUCLEOTIDE SEQUENCE [LARGE SCALE GENOMIC DNA]</scope>
    <source>
        <strain evidence="3 4">TTM-7</strain>
    </source>
</reference>
<dbReference type="SUPFAM" id="SSF49503">
    <property type="entry name" value="Cupredoxins"/>
    <property type="match status" value="1"/>
</dbReference>
<dbReference type="InterPro" id="IPR008972">
    <property type="entry name" value="Cupredoxin"/>
</dbReference>
<dbReference type="InterPro" id="IPR026444">
    <property type="entry name" value="Secre_tail"/>
</dbReference>
<gene>
    <name evidence="3" type="ORF">ESA94_00260</name>
</gene>
<keyword evidence="1" id="KW-0732">Signal</keyword>
<dbReference type="Proteomes" id="UP000290204">
    <property type="component" value="Unassembled WGS sequence"/>
</dbReference>
<dbReference type="Gene3D" id="2.60.40.420">
    <property type="entry name" value="Cupredoxins - blue copper proteins"/>
    <property type="match status" value="1"/>
</dbReference>
<dbReference type="EMBL" id="SDHW01000001">
    <property type="protein sequence ID" value="RXK61487.1"/>
    <property type="molecule type" value="Genomic_DNA"/>
</dbReference>
<feature type="domain" description="Secretion system C-terminal sorting" evidence="2">
    <location>
        <begin position="149"/>
        <end position="226"/>
    </location>
</feature>
<accession>A0A4Q1CKK6</accession>
<dbReference type="OrthoDB" id="672812at2"/>
<dbReference type="AlphaFoldDB" id="A0A4Q1CKK6"/>